<protein>
    <submittedName>
        <fullName evidence="3">YciI family protein</fullName>
    </submittedName>
</protein>
<feature type="domain" description="YCII-related" evidence="2">
    <location>
        <begin position="1"/>
        <end position="117"/>
    </location>
</feature>
<evidence type="ECO:0000313" key="4">
    <source>
        <dbReference type="Proteomes" id="UP001139031"/>
    </source>
</evidence>
<dbReference type="Proteomes" id="UP001139031">
    <property type="component" value="Unassembled WGS sequence"/>
</dbReference>
<keyword evidence="4" id="KW-1185">Reference proteome</keyword>
<dbReference type="Gene3D" id="3.30.70.1060">
    <property type="entry name" value="Dimeric alpha+beta barrel"/>
    <property type="match status" value="1"/>
</dbReference>
<dbReference type="SUPFAM" id="SSF54909">
    <property type="entry name" value="Dimeric alpha+beta barrel"/>
    <property type="match status" value="1"/>
</dbReference>
<proteinExistence type="inferred from homology"/>
<dbReference type="EMBL" id="JAIRAU010000008">
    <property type="protein sequence ID" value="MBZ5709578.1"/>
    <property type="molecule type" value="Genomic_DNA"/>
</dbReference>
<dbReference type="PANTHER" id="PTHR35174">
    <property type="entry name" value="BLL7171 PROTEIN-RELATED"/>
    <property type="match status" value="1"/>
</dbReference>
<dbReference type="Pfam" id="PF03795">
    <property type="entry name" value="YCII"/>
    <property type="match status" value="1"/>
</dbReference>
<name>A0ABS7TMW8_9BACT</name>
<evidence type="ECO:0000256" key="1">
    <source>
        <dbReference type="ARBA" id="ARBA00007689"/>
    </source>
</evidence>
<organism evidence="3 4">
    <name type="scientific">Nannocystis pusilla</name>
    <dbReference type="NCBI Taxonomy" id="889268"/>
    <lineage>
        <taxon>Bacteria</taxon>
        <taxon>Pseudomonadati</taxon>
        <taxon>Myxococcota</taxon>
        <taxon>Polyangia</taxon>
        <taxon>Nannocystales</taxon>
        <taxon>Nannocystaceae</taxon>
        <taxon>Nannocystis</taxon>
    </lineage>
</organism>
<sequence>MKYMIMIFSSEQAWNALPEQKQQQIFGEYEAYTEEMRRAGVLCGGEALQPSTTATTVRSSEGRTIHVDGPFVETKEQLGGFWIVDCADLDAALAWAARIPEVVHGMGSAEVRPVMVF</sequence>
<gene>
    <name evidence="3" type="ORF">K7C98_09925</name>
</gene>
<dbReference type="PANTHER" id="PTHR35174:SF3">
    <property type="entry name" value="BLL7171 PROTEIN"/>
    <property type="match status" value="1"/>
</dbReference>
<dbReference type="RefSeq" id="WP_224191356.1">
    <property type="nucleotide sequence ID" value="NZ_JAIRAU010000008.1"/>
</dbReference>
<comment type="caution">
    <text evidence="3">The sequence shown here is derived from an EMBL/GenBank/DDBJ whole genome shotgun (WGS) entry which is preliminary data.</text>
</comment>
<reference evidence="3" key="1">
    <citation type="submission" date="2021-08" db="EMBL/GenBank/DDBJ databases">
        <authorList>
            <person name="Stevens D.C."/>
        </authorList>
    </citation>
    <scope>NUCLEOTIDE SEQUENCE</scope>
    <source>
        <strain evidence="3">DSM 53165</strain>
    </source>
</reference>
<evidence type="ECO:0000313" key="3">
    <source>
        <dbReference type="EMBL" id="MBZ5709578.1"/>
    </source>
</evidence>
<accession>A0ABS7TMW8</accession>
<dbReference type="InterPro" id="IPR005545">
    <property type="entry name" value="YCII"/>
</dbReference>
<dbReference type="InterPro" id="IPR011008">
    <property type="entry name" value="Dimeric_a/b-barrel"/>
</dbReference>
<comment type="similarity">
    <text evidence="1">Belongs to the YciI family.</text>
</comment>
<evidence type="ECO:0000259" key="2">
    <source>
        <dbReference type="Pfam" id="PF03795"/>
    </source>
</evidence>